<dbReference type="RefSeq" id="WP_271428039.1">
    <property type="nucleotide sequence ID" value="NZ_JAQIPB010000003.1"/>
</dbReference>
<dbReference type="PANTHER" id="PTHR35011:SF10">
    <property type="entry name" value="TRAP TRANSPORTER SMALL PERMEASE PROTEIN"/>
    <property type="match status" value="1"/>
</dbReference>
<comment type="subunit">
    <text evidence="9">The complex comprises the extracytoplasmic solute receptor protein and the two transmembrane proteins.</text>
</comment>
<protein>
    <recommendedName>
        <fullName evidence="9">TRAP transporter small permease protein</fullName>
    </recommendedName>
</protein>
<comment type="caution">
    <text evidence="9">Lacks conserved residue(s) required for the propagation of feature annotation.</text>
</comment>
<feature type="domain" description="Tripartite ATP-independent periplasmic transporters DctQ component" evidence="10">
    <location>
        <begin position="27"/>
        <end position="159"/>
    </location>
</feature>
<evidence type="ECO:0000256" key="9">
    <source>
        <dbReference type="RuleBase" id="RU369079"/>
    </source>
</evidence>
<evidence type="ECO:0000256" key="4">
    <source>
        <dbReference type="ARBA" id="ARBA00022519"/>
    </source>
</evidence>
<dbReference type="Proteomes" id="UP001212602">
    <property type="component" value="Unassembled WGS sequence"/>
</dbReference>
<organism evidence="11 12">
    <name type="scientific">Xenophilus arseniciresistens</name>
    <dbReference type="NCBI Taxonomy" id="1283306"/>
    <lineage>
        <taxon>Bacteria</taxon>
        <taxon>Pseudomonadati</taxon>
        <taxon>Pseudomonadota</taxon>
        <taxon>Betaproteobacteria</taxon>
        <taxon>Burkholderiales</taxon>
        <taxon>Comamonadaceae</taxon>
        <taxon>Xenophilus</taxon>
    </lineage>
</organism>
<comment type="caution">
    <text evidence="11">The sequence shown here is derived from an EMBL/GenBank/DDBJ whole genome shotgun (WGS) entry which is preliminary data.</text>
</comment>
<evidence type="ECO:0000313" key="12">
    <source>
        <dbReference type="Proteomes" id="UP001212602"/>
    </source>
</evidence>
<dbReference type="EMBL" id="JAQIPB010000003">
    <property type="protein sequence ID" value="MDA7416810.1"/>
    <property type="molecule type" value="Genomic_DNA"/>
</dbReference>
<dbReference type="InterPro" id="IPR055348">
    <property type="entry name" value="DctQ"/>
</dbReference>
<comment type="function">
    <text evidence="9">Part of the tripartite ATP-independent periplasmic (TRAP) transport system.</text>
</comment>
<evidence type="ECO:0000256" key="3">
    <source>
        <dbReference type="ARBA" id="ARBA00022475"/>
    </source>
</evidence>
<feature type="transmembrane region" description="Helical" evidence="9">
    <location>
        <begin position="44"/>
        <end position="67"/>
    </location>
</feature>
<reference evidence="11" key="1">
    <citation type="submission" date="2023-01" db="EMBL/GenBank/DDBJ databases">
        <title>Xenophilus mangrovi sp. nov., isolated from soil of Mangrove nature reserve.</title>
        <authorList>
            <person name="Xu S."/>
            <person name="Liu Z."/>
            <person name="Xu Y."/>
        </authorList>
    </citation>
    <scope>NUCLEOTIDE SEQUENCE</scope>
    <source>
        <strain evidence="11">YW8</strain>
    </source>
</reference>
<evidence type="ECO:0000259" key="10">
    <source>
        <dbReference type="Pfam" id="PF04290"/>
    </source>
</evidence>
<dbReference type="GO" id="GO:0022857">
    <property type="term" value="F:transmembrane transporter activity"/>
    <property type="evidence" value="ECO:0007669"/>
    <property type="project" value="UniProtKB-UniRule"/>
</dbReference>
<comment type="subcellular location">
    <subcellularLocation>
        <location evidence="1 9">Cell inner membrane</location>
        <topology evidence="1 9">Multi-pass membrane protein</topology>
    </subcellularLocation>
</comment>
<dbReference type="GO" id="GO:0015740">
    <property type="term" value="P:C4-dicarboxylate transport"/>
    <property type="evidence" value="ECO:0007669"/>
    <property type="project" value="TreeGrafter"/>
</dbReference>
<sequence length="170" mass="18556">MMMMDKWTERGLLGLHVAGAVVVAFLSALVCYDVAGRLLFNRPFAGTAEITATALVLVTFLQAPYAIRQQKLLRVSFVLDRLPPALRSQFNALAYLLGAVFFIAIAGASWEPAWHGLASGEFFGNDAFRVPAWPLRFGCMVLWTVAALVCLGFVAQGLRGRMTATETLDD</sequence>
<keyword evidence="3" id="KW-1003">Cell membrane</keyword>
<dbReference type="AlphaFoldDB" id="A0AAE3SZS7"/>
<keyword evidence="6 9" id="KW-1133">Transmembrane helix</keyword>
<accession>A0AAE3SZS7</accession>
<name>A0AAE3SZS7_9BURK</name>
<feature type="transmembrane region" description="Helical" evidence="9">
    <location>
        <begin position="88"/>
        <end position="110"/>
    </location>
</feature>
<keyword evidence="4 9" id="KW-0997">Cell inner membrane</keyword>
<evidence type="ECO:0000256" key="7">
    <source>
        <dbReference type="ARBA" id="ARBA00023136"/>
    </source>
</evidence>
<proteinExistence type="inferred from homology"/>
<evidence type="ECO:0000256" key="6">
    <source>
        <dbReference type="ARBA" id="ARBA00022989"/>
    </source>
</evidence>
<keyword evidence="2 9" id="KW-0813">Transport</keyword>
<keyword evidence="5 9" id="KW-0812">Transmembrane</keyword>
<feature type="transmembrane region" description="Helical" evidence="9">
    <location>
        <begin position="130"/>
        <end position="154"/>
    </location>
</feature>
<evidence type="ECO:0000256" key="5">
    <source>
        <dbReference type="ARBA" id="ARBA00022692"/>
    </source>
</evidence>
<keyword evidence="12" id="KW-1185">Reference proteome</keyword>
<dbReference type="GO" id="GO:0005886">
    <property type="term" value="C:plasma membrane"/>
    <property type="evidence" value="ECO:0007669"/>
    <property type="project" value="UniProtKB-SubCell"/>
</dbReference>
<gene>
    <name evidence="11" type="ORF">PGB34_10580</name>
</gene>
<evidence type="ECO:0000256" key="8">
    <source>
        <dbReference type="ARBA" id="ARBA00038436"/>
    </source>
</evidence>
<dbReference type="InterPro" id="IPR007387">
    <property type="entry name" value="TRAP_DctQ"/>
</dbReference>
<dbReference type="PANTHER" id="PTHR35011">
    <property type="entry name" value="2,3-DIKETO-L-GULONATE TRAP TRANSPORTER SMALL PERMEASE PROTEIN YIAM"/>
    <property type="match status" value="1"/>
</dbReference>
<comment type="similarity">
    <text evidence="8 9">Belongs to the TRAP transporter small permease family.</text>
</comment>
<evidence type="ECO:0000313" key="11">
    <source>
        <dbReference type="EMBL" id="MDA7416810.1"/>
    </source>
</evidence>
<evidence type="ECO:0000256" key="2">
    <source>
        <dbReference type="ARBA" id="ARBA00022448"/>
    </source>
</evidence>
<keyword evidence="7 9" id="KW-0472">Membrane</keyword>
<dbReference type="Pfam" id="PF04290">
    <property type="entry name" value="DctQ"/>
    <property type="match status" value="1"/>
</dbReference>
<evidence type="ECO:0000256" key="1">
    <source>
        <dbReference type="ARBA" id="ARBA00004429"/>
    </source>
</evidence>